<dbReference type="Proteomes" id="UP000006078">
    <property type="component" value="Unassembled WGS sequence"/>
</dbReference>
<evidence type="ECO:0000256" key="2">
    <source>
        <dbReference type="ARBA" id="ARBA00022448"/>
    </source>
</evidence>
<dbReference type="eggNOG" id="COG1131">
    <property type="taxonomic scope" value="Bacteria"/>
</dbReference>
<dbReference type="OrthoDB" id="9804819at2"/>
<dbReference type="PATRIC" id="fig|883169.3.peg.604"/>
<dbReference type="EMBL" id="AHAE01000032">
    <property type="protein sequence ID" value="EJZ82407.1"/>
    <property type="molecule type" value="Genomic_DNA"/>
</dbReference>
<keyword evidence="2" id="KW-0813">Transport</keyword>
<sequence>MISVESLSKSYGKNAVLHDVSFSVPDGAVTGLLGPNGAGKSTLMRCVLGLDRPSGGGATVDGEPFAAIANKPAAAGALLDAGWFVPSRSARSHLRVIARGAGIPDTRVDELLELVGLASVANKKVGAFSLGMKQRLGVATALLGDPQNLVFDEPVNGLDPEGVAWVRRTLKHLAAEGKAVLVSSHLLSEMQQTADRVVLLGRGRLLGEHEMAEFLSAGASVVVSSPSIAALVEHLEGKGLTVSGAPQGEGEDARSVAVPEGWAPERVRALVGETALEAGVAITELYTKQSSLEETYLSATEGAEEFQAAESREGRAS</sequence>
<dbReference type="PANTHER" id="PTHR43335">
    <property type="entry name" value="ABC TRANSPORTER, ATP-BINDING PROTEIN"/>
    <property type="match status" value="1"/>
</dbReference>
<dbReference type="InterPro" id="IPR003439">
    <property type="entry name" value="ABC_transporter-like_ATP-bd"/>
</dbReference>
<reference evidence="6 7" key="1">
    <citation type="submission" date="2012-08" db="EMBL/GenBank/DDBJ databases">
        <title>The Genome Sequence of Turicella otitidis ATCC 51513.</title>
        <authorList>
            <consortium name="The Broad Institute Genome Sequencing Platform"/>
            <person name="Earl A."/>
            <person name="Ward D."/>
            <person name="Feldgarden M."/>
            <person name="Gevers D."/>
            <person name="Huys G."/>
            <person name="Walker B."/>
            <person name="Young S.K."/>
            <person name="Zeng Q."/>
            <person name="Gargeya S."/>
            <person name="Fitzgerald M."/>
            <person name="Haas B."/>
            <person name="Abouelleil A."/>
            <person name="Alvarado L."/>
            <person name="Arachchi H.M."/>
            <person name="Berlin A.M."/>
            <person name="Chapman S.B."/>
            <person name="Goldberg J."/>
            <person name="Griggs A."/>
            <person name="Gujja S."/>
            <person name="Hansen M."/>
            <person name="Howarth C."/>
            <person name="Imamovic A."/>
            <person name="Larimer J."/>
            <person name="McCowen C."/>
            <person name="Montmayeur A."/>
            <person name="Murphy C."/>
            <person name="Neiman D."/>
            <person name="Pearson M."/>
            <person name="Priest M."/>
            <person name="Roberts A."/>
            <person name="Saif S."/>
            <person name="Shea T."/>
            <person name="Sisk P."/>
            <person name="Sykes S."/>
            <person name="Wortman J."/>
            <person name="Nusbaum C."/>
            <person name="Birren B."/>
        </authorList>
    </citation>
    <scope>NUCLEOTIDE SEQUENCE [LARGE SCALE GENOMIC DNA]</scope>
    <source>
        <strain evidence="6 7">ATCC 51513</strain>
    </source>
</reference>
<dbReference type="STRING" id="29321.AAV33_00430"/>
<dbReference type="GO" id="GO:0016887">
    <property type="term" value="F:ATP hydrolysis activity"/>
    <property type="evidence" value="ECO:0007669"/>
    <property type="project" value="InterPro"/>
</dbReference>
<dbReference type="PROSITE" id="PS50893">
    <property type="entry name" value="ABC_TRANSPORTER_2"/>
    <property type="match status" value="1"/>
</dbReference>
<keyword evidence="7" id="KW-1185">Reference proteome</keyword>
<evidence type="ECO:0000256" key="3">
    <source>
        <dbReference type="ARBA" id="ARBA00022741"/>
    </source>
</evidence>
<dbReference type="PROSITE" id="PS00211">
    <property type="entry name" value="ABC_TRANSPORTER_1"/>
    <property type="match status" value="1"/>
</dbReference>
<dbReference type="HOGENOM" id="CLU_000604_1_2_11"/>
<dbReference type="AlphaFoldDB" id="K0YFQ8"/>
<dbReference type="PANTHER" id="PTHR43335:SF4">
    <property type="entry name" value="ABC TRANSPORTER, ATP-BINDING PROTEIN"/>
    <property type="match status" value="1"/>
</dbReference>
<evidence type="ECO:0000259" key="5">
    <source>
        <dbReference type="PROSITE" id="PS50893"/>
    </source>
</evidence>
<keyword evidence="4" id="KW-0067">ATP-binding</keyword>
<comment type="similarity">
    <text evidence="1">Belongs to the ABC transporter superfamily.</text>
</comment>
<dbReference type="SMART" id="SM00382">
    <property type="entry name" value="AAA"/>
    <property type="match status" value="1"/>
</dbReference>
<evidence type="ECO:0000313" key="7">
    <source>
        <dbReference type="Proteomes" id="UP000006078"/>
    </source>
</evidence>
<evidence type="ECO:0000256" key="1">
    <source>
        <dbReference type="ARBA" id="ARBA00005417"/>
    </source>
</evidence>
<feature type="domain" description="ABC transporter" evidence="5">
    <location>
        <begin position="2"/>
        <end position="227"/>
    </location>
</feature>
<dbReference type="GO" id="GO:0005524">
    <property type="term" value="F:ATP binding"/>
    <property type="evidence" value="ECO:0007669"/>
    <property type="project" value="UniProtKB-KW"/>
</dbReference>
<dbReference type="Pfam" id="PF00005">
    <property type="entry name" value="ABC_tran"/>
    <property type="match status" value="1"/>
</dbReference>
<dbReference type="Gene3D" id="3.40.50.300">
    <property type="entry name" value="P-loop containing nucleotide triphosphate hydrolases"/>
    <property type="match status" value="1"/>
</dbReference>
<keyword evidence="3" id="KW-0547">Nucleotide-binding</keyword>
<dbReference type="InterPro" id="IPR027417">
    <property type="entry name" value="P-loop_NTPase"/>
</dbReference>
<dbReference type="InterPro" id="IPR017871">
    <property type="entry name" value="ABC_transporter-like_CS"/>
</dbReference>
<dbReference type="SUPFAM" id="SSF52540">
    <property type="entry name" value="P-loop containing nucleoside triphosphate hydrolases"/>
    <property type="match status" value="1"/>
</dbReference>
<organism evidence="6 7">
    <name type="scientific">Corynebacterium otitidis ATCC 51513</name>
    <dbReference type="NCBI Taxonomy" id="883169"/>
    <lineage>
        <taxon>Bacteria</taxon>
        <taxon>Bacillati</taxon>
        <taxon>Actinomycetota</taxon>
        <taxon>Actinomycetes</taxon>
        <taxon>Mycobacteriales</taxon>
        <taxon>Corynebacteriaceae</taxon>
        <taxon>Corynebacterium</taxon>
    </lineage>
</organism>
<dbReference type="InterPro" id="IPR003593">
    <property type="entry name" value="AAA+_ATPase"/>
</dbReference>
<proteinExistence type="inferred from homology"/>
<protein>
    <recommendedName>
        <fullName evidence="5">ABC transporter domain-containing protein</fullName>
    </recommendedName>
</protein>
<comment type="caution">
    <text evidence="6">The sequence shown here is derived from an EMBL/GenBank/DDBJ whole genome shotgun (WGS) entry which is preliminary data.</text>
</comment>
<evidence type="ECO:0000256" key="4">
    <source>
        <dbReference type="ARBA" id="ARBA00022840"/>
    </source>
</evidence>
<name>K0YFQ8_9CORY</name>
<evidence type="ECO:0000313" key="6">
    <source>
        <dbReference type="EMBL" id="EJZ82407.1"/>
    </source>
</evidence>
<gene>
    <name evidence="6" type="ORF">HMPREF9719_00632</name>
</gene>
<dbReference type="RefSeq" id="WP_004600522.1">
    <property type="nucleotide sequence ID" value="NZ_HF541866.1"/>
</dbReference>
<accession>K0YFQ8</accession>